<dbReference type="STRING" id="1611254.A0A2G5TPI7"/>
<dbReference type="InterPro" id="IPR001245">
    <property type="entry name" value="Ser-Thr/Tyr_kinase_cat_dom"/>
</dbReference>
<dbReference type="CDD" id="cd00192">
    <property type="entry name" value="PTKc"/>
    <property type="match status" value="1"/>
</dbReference>
<name>A0A2G5TPI7_9PELO</name>
<dbReference type="InterPro" id="IPR050122">
    <property type="entry name" value="RTK"/>
</dbReference>
<dbReference type="OrthoDB" id="5816848at2759"/>
<dbReference type="AlphaFoldDB" id="A0A2G5TPI7"/>
<dbReference type="Gene3D" id="1.10.510.10">
    <property type="entry name" value="Transferase(Phosphotransferase) domain 1"/>
    <property type="match status" value="1"/>
</dbReference>
<dbReference type="GO" id="GO:0005886">
    <property type="term" value="C:plasma membrane"/>
    <property type="evidence" value="ECO:0007669"/>
    <property type="project" value="TreeGrafter"/>
</dbReference>
<evidence type="ECO:0000313" key="4">
    <source>
        <dbReference type="Proteomes" id="UP000230233"/>
    </source>
</evidence>
<dbReference type="GO" id="GO:0005524">
    <property type="term" value="F:ATP binding"/>
    <property type="evidence" value="ECO:0007669"/>
    <property type="project" value="InterPro"/>
</dbReference>
<dbReference type="PIRSF" id="PIRSF000654">
    <property type="entry name" value="Integrin-linked_kinase"/>
    <property type="match status" value="1"/>
</dbReference>
<dbReference type="PROSITE" id="PS50011">
    <property type="entry name" value="PROTEIN_KINASE_DOM"/>
    <property type="match status" value="1"/>
</dbReference>
<dbReference type="InterPro" id="IPR011009">
    <property type="entry name" value="Kinase-like_dom_sf"/>
</dbReference>
<dbReference type="PANTHER" id="PTHR24416:SF503">
    <property type="entry name" value="PROTEIN KINASE DOMAIN-CONTAINING PROTEIN-RELATED"/>
    <property type="match status" value="1"/>
</dbReference>
<dbReference type="FunFam" id="1.10.510.10:FF:001588">
    <property type="entry name" value="Protein CBG04908"/>
    <property type="match status" value="1"/>
</dbReference>
<sequence>MSNSDESRDPSLLFSSGEYEEYEEPPTNEINVENLTILEELEKELFHVVHKGELRKNGKSLAVTVKGPANPTDKTQQKMIFDEIPVLIDLKKHPNILGFVGVAEKVPNLVPKQQYLPYFSGQFSIVSEYAEKGCLLNFLRDTLSEGKFQNQLVEDEDDGFVYVNNEPSSYSNNENDETPSLKHGVAMSRSDYDHVQNTPMTTIRIHPNAIFISDLVAFGWQIAGGMKHLTNLSYVHRQLALRSIYIANDKTIRIGGLGLARKNEKHYYRIIHKENPLPFHWMAPETLTNHKFDEKSDVWSFAVCLFEIFSLGEVPYKGVGDILQFLEDGSRLLKPDCCPQSIYQFMLKCWDWEPEKRPTFEKCEQYFKTFLQENAPQVLQRVTENLKDVVESHKKLDEWVR</sequence>
<keyword evidence="4" id="KW-1185">Reference proteome</keyword>
<comment type="caution">
    <text evidence="3">The sequence shown here is derived from an EMBL/GenBank/DDBJ whole genome shotgun (WGS) entry which is preliminary data.</text>
</comment>
<dbReference type="EMBL" id="PDUG01000005">
    <property type="protein sequence ID" value="PIC29152.1"/>
    <property type="molecule type" value="Genomic_DNA"/>
</dbReference>
<dbReference type="Pfam" id="PF07714">
    <property type="entry name" value="PK_Tyr_Ser-Thr"/>
    <property type="match status" value="1"/>
</dbReference>
<dbReference type="Proteomes" id="UP000230233">
    <property type="component" value="Chromosome V"/>
</dbReference>
<evidence type="ECO:0000259" key="2">
    <source>
        <dbReference type="PROSITE" id="PS50011"/>
    </source>
</evidence>
<dbReference type="SUPFAM" id="SSF56112">
    <property type="entry name" value="Protein kinase-like (PK-like)"/>
    <property type="match status" value="1"/>
</dbReference>
<reference evidence="4" key="1">
    <citation type="submission" date="2017-10" db="EMBL/GenBank/DDBJ databases">
        <title>Rapid genome shrinkage in a self-fertile nematode reveals novel sperm competition proteins.</title>
        <authorList>
            <person name="Yin D."/>
            <person name="Schwarz E.M."/>
            <person name="Thomas C.G."/>
            <person name="Felde R.L."/>
            <person name="Korf I.F."/>
            <person name="Cutter A.D."/>
            <person name="Schartner C.M."/>
            <person name="Ralston E.J."/>
            <person name="Meyer B.J."/>
            <person name="Haag E.S."/>
        </authorList>
    </citation>
    <scope>NUCLEOTIDE SEQUENCE [LARGE SCALE GENOMIC DNA]</scope>
    <source>
        <strain evidence="4">JU1422</strain>
    </source>
</reference>
<dbReference type="GO" id="GO:0043235">
    <property type="term" value="C:receptor complex"/>
    <property type="evidence" value="ECO:0007669"/>
    <property type="project" value="TreeGrafter"/>
</dbReference>
<organism evidence="3 4">
    <name type="scientific">Caenorhabditis nigoni</name>
    <dbReference type="NCBI Taxonomy" id="1611254"/>
    <lineage>
        <taxon>Eukaryota</taxon>
        <taxon>Metazoa</taxon>
        <taxon>Ecdysozoa</taxon>
        <taxon>Nematoda</taxon>
        <taxon>Chromadorea</taxon>
        <taxon>Rhabditida</taxon>
        <taxon>Rhabditina</taxon>
        <taxon>Rhabditomorpha</taxon>
        <taxon>Rhabditoidea</taxon>
        <taxon>Rhabditidae</taxon>
        <taxon>Peloderinae</taxon>
        <taxon>Caenorhabditis</taxon>
    </lineage>
</organism>
<accession>A0A2G5TPI7</accession>
<evidence type="ECO:0000256" key="1">
    <source>
        <dbReference type="SAM" id="MobiDB-lite"/>
    </source>
</evidence>
<gene>
    <name evidence="3" type="primary">Cnig_chr_V.g20838</name>
    <name evidence="3" type="ORF">B9Z55_020838</name>
</gene>
<feature type="domain" description="Protein kinase" evidence="2">
    <location>
        <begin position="35"/>
        <end position="371"/>
    </location>
</feature>
<proteinExistence type="predicted"/>
<dbReference type="GO" id="GO:0004714">
    <property type="term" value="F:transmembrane receptor protein tyrosine kinase activity"/>
    <property type="evidence" value="ECO:0007669"/>
    <property type="project" value="TreeGrafter"/>
</dbReference>
<evidence type="ECO:0000313" key="3">
    <source>
        <dbReference type="EMBL" id="PIC29152.1"/>
    </source>
</evidence>
<feature type="region of interest" description="Disordered" evidence="1">
    <location>
        <begin position="1"/>
        <end position="26"/>
    </location>
</feature>
<dbReference type="Gene3D" id="3.30.200.20">
    <property type="entry name" value="Phosphorylase Kinase, domain 1"/>
    <property type="match status" value="1"/>
</dbReference>
<protein>
    <recommendedName>
        <fullName evidence="2">Protein kinase domain-containing protein</fullName>
    </recommendedName>
</protein>
<dbReference type="InterPro" id="IPR000719">
    <property type="entry name" value="Prot_kinase_dom"/>
</dbReference>
<dbReference type="GO" id="GO:0007169">
    <property type="term" value="P:cell surface receptor protein tyrosine kinase signaling pathway"/>
    <property type="evidence" value="ECO:0007669"/>
    <property type="project" value="TreeGrafter"/>
</dbReference>
<dbReference type="PANTHER" id="PTHR24416">
    <property type="entry name" value="TYROSINE-PROTEIN KINASE RECEPTOR"/>
    <property type="match status" value="1"/>
</dbReference>